<gene>
    <name evidence="3" type="ORF">SAMN05443547_0203</name>
</gene>
<keyword evidence="1" id="KW-0732">Signal</keyword>
<reference evidence="4" key="1">
    <citation type="submission" date="2016-12" db="EMBL/GenBank/DDBJ databases">
        <authorList>
            <person name="Varghese N."/>
            <person name="Submissions S."/>
        </authorList>
    </citation>
    <scope>NUCLEOTIDE SEQUENCE [LARGE SCALE GENOMIC DNA]</scope>
    <source>
        <strain evidence="4">DSM 18830</strain>
    </source>
</reference>
<dbReference type="NCBIfam" id="TIGR04183">
    <property type="entry name" value="Por_Secre_tail"/>
    <property type="match status" value="1"/>
</dbReference>
<evidence type="ECO:0000256" key="1">
    <source>
        <dbReference type="ARBA" id="ARBA00022729"/>
    </source>
</evidence>
<dbReference type="Proteomes" id="UP000184611">
    <property type="component" value="Unassembled WGS sequence"/>
</dbReference>
<organism evidence="3 4">
    <name type="scientific">Flavobacterium cucumis</name>
    <dbReference type="NCBI Taxonomy" id="416016"/>
    <lineage>
        <taxon>Bacteria</taxon>
        <taxon>Pseudomonadati</taxon>
        <taxon>Bacteroidota</taxon>
        <taxon>Flavobacteriia</taxon>
        <taxon>Flavobacteriales</taxon>
        <taxon>Flavobacteriaceae</taxon>
        <taxon>Flavobacterium</taxon>
    </lineage>
</organism>
<accession>A0A1M7ZTE5</accession>
<evidence type="ECO:0000313" key="4">
    <source>
        <dbReference type="Proteomes" id="UP000184611"/>
    </source>
</evidence>
<name>A0A1M7ZTE5_9FLAO</name>
<proteinExistence type="predicted"/>
<dbReference type="OrthoDB" id="2582440at2"/>
<sequence length="615" mass="67951">MNRFLFITCLLFTAFFSYSQLYVSPNSFVFVNNQFLYVKQDVDLQNNGNLFLRNNSQLLQGGAGLGVNKGEGKLSVYQEGTVNNFQYNYWCSPVGNASGTPGNEPFGITMLHQPTGITTSNPAIILPNNNYNGTANPLAIAPYWIWRFITASSYGQWSFVGSATAINPGEGFSMKGTGGTDTTIAHPLEGIQNNSGSGQRYDFRGKPNDGTIVMPVANANSTLIGNPYPSAIDLYAFLMDPDNASVINGQAYFYEQVPINTHTLAQYQGGYGIFNPATGIYTPAAFTSVDASGNNGPLTGGTGSFYERRFVPIGQGFMVRGRANGNVTMKNSFRVYRREGAVNNSQFARITSNNNTTENQNEESSEYFPEIPNVAGIDYTQIKRTTAPYIRIHAMYNNIGVRPTTIAFLDNATDGFDYGADGQSPSSEANEFYYVLADRPFEYIATAVKFDIDKRIPVGFRCAQPANFKIQVKEVSNFDANQNVYLYDKETQIYHDIKNGFFDMQLPAGNNKTRFEITFKNTDETLTTPDEVASIFNVYQNNISGLLTIANTFNKEIASLSLYDITGKLVMMQQNLGTNNTYEFSTSNLSDGIYVVKAITSDNLELSKKVSIYKK</sequence>
<keyword evidence="4" id="KW-1185">Reference proteome</keyword>
<dbReference type="InterPro" id="IPR026444">
    <property type="entry name" value="Secre_tail"/>
</dbReference>
<feature type="domain" description="Secretion system C-terminal sorting" evidence="2">
    <location>
        <begin position="541"/>
        <end position="612"/>
    </location>
</feature>
<dbReference type="RefSeq" id="WP_073580568.1">
    <property type="nucleotide sequence ID" value="NZ_CBCSEA010000003.1"/>
</dbReference>
<dbReference type="EMBL" id="FRYK01000001">
    <property type="protein sequence ID" value="SHO71887.1"/>
    <property type="molecule type" value="Genomic_DNA"/>
</dbReference>
<dbReference type="STRING" id="416016.SAMN05443547_0203"/>
<dbReference type="Pfam" id="PF18962">
    <property type="entry name" value="Por_Secre_tail"/>
    <property type="match status" value="1"/>
</dbReference>
<dbReference type="AlphaFoldDB" id="A0A1M7ZTE5"/>
<evidence type="ECO:0000259" key="2">
    <source>
        <dbReference type="Pfam" id="PF18962"/>
    </source>
</evidence>
<evidence type="ECO:0000313" key="3">
    <source>
        <dbReference type="EMBL" id="SHO71887.1"/>
    </source>
</evidence>
<protein>
    <submittedName>
        <fullName evidence="3">Por secretion system C-terminal sorting domain-containing protein</fullName>
    </submittedName>
</protein>